<protein>
    <submittedName>
        <fullName evidence="1">Uncharacterized protein</fullName>
    </submittedName>
</protein>
<dbReference type="Proteomes" id="UP000186657">
    <property type="component" value="Unassembled WGS sequence"/>
</dbReference>
<comment type="caution">
    <text evidence="1">The sequence shown here is derived from an EMBL/GenBank/DDBJ whole genome shotgun (WGS) entry which is preliminary data.</text>
</comment>
<evidence type="ECO:0000313" key="2">
    <source>
        <dbReference type="Proteomes" id="UP000186657"/>
    </source>
</evidence>
<keyword evidence="2" id="KW-1185">Reference proteome</keyword>
<organism evidence="1 2">
    <name type="scientific">Moorena bouillonii PNG</name>
    <dbReference type="NCBI Taxonomy" id="568701"/>
    <lineage>
        <taxon>Bacteria</taxon>
        <taxon>Bacillati</taxon>
        <taxon>Cyanobacteriota</taxon>
        <taxon>Cyanophyceae</taxon>
        <taxon>Coleofasciculales</taxon>
        <taxon>Coleofasciculaceae</taxon>
        <taxon>Moorena</taxon>
    </lineage>
</organism>
<reference evidence="1 2" key="1">
    <citation type="submission" date="2016-10" db="EMBL/GenBank/DDBJ databases">
        <title>Comparative genomics uncovers the prolific and rare metabolic potential of the cyanobacterial genus Moorea.</title>
        <authorList>
            <person name="Leao T."/>
            <person name="Castelao G."/>
            <person name="Korobeynikov A."/>
            <person name="Monroe E.A."/>
            <person name="Podell S."/>
            <person name="Glukhov E."/>
            <person name="Allen E."/>
            <person name="Gerwick W.H."/>
            <person name="Gerwick L."/>
        </authorList>
    </citation>
    <scope>NUCLEOTIDE SEQUENCE [LARGE SCALE GENOMIC DNA]</scope>
    <source>
        <strain evidence="1 2">PNG5-198</strain>
    </source>
</reference>
<gene>
    <name evidence="1" type="ORF">BJP37_17580</name>
</gene>
<dbReference type="AlphaFoldDB" id="A0A1U7N3M1"/>
<evidence type="ECO:0000313" key="1">
    <source>
        <dbReference type="EMBL" id="OLT60553.1"/>
    </source>
</evidence>
<dbReference type="EMBL" id="MKZS01000001">
    <property type="protein sequence ID" value="OLT60553.1"/>
    <property type="molecule type" value="Genomic_DNA"/>
</dbReference>
<name>A0A1U7N3M1_9CYAN</name>
<accession>A0A1U7N3M1</accession>
<sequence length="64" mass="6969">MNVIVKNNSLRTGVAIGLWPRYANAFLWMATSTGNAVAELVMIEQQVKEVVSHLVGVMDTSGYS</sequence>
<proteinExistence type="predicted"/>